<evidence type="ECO:0000256" key="6">
    <source>
        <dbReference type="ARBA" id="ARBA00022723"/>
    </source>
</evidence>
<evidence type="ECO:0000256" key="4">
    <source>
        <dbReference type="ARBA" id="ARBA00011245"/>
    </source>
</evidence>
<evidence type="ECO:0000256" key="7">
    <source>
        <dbReference type="ARBA" id="ARBA00022777"/>
    </source>
</evidence>
<keyword evidence="10" id="KW-0411">Iron-sulfur</keyword>
<dbReference type="SUPFAM" id="SSF52016">
    <property type="entry name" value="LeuD/IlvD-like"/>
    <property type="match status" value="1"/>
</dbReference>
<keyword evidence="9" id="KW-0902">Two-component regulatory system</keyword>
<feature type="transmembrane region" description="Helical" evidence="11">
    <location>
        <begin position="12"/>
        <end position="36"/>
    </location>
</feature>
<feature type="transmembrane region" description="Helical" evidence="11">
    <location>
        <begin position="459"/>
        <end position="479"/>
    </location>
</feature>
<sequence>MRRWEYAKPWKLTALLLNQICAVVLVLSVVVCTVYVGGSGFGFVGKDQSFESTGYYQNEVLEQIYRCVRAASRESKFEKNGVYDGKILVDIEKYAADNTIGSGDGKDGGLCYELTDLLNWSLDGMETGTLMKITYEDGTVGYLSKGFTNYTEQSLYNGDGTEVASISTTNTGSSSTIYSSAGETAEDRAENTEIAQKQESDSDAGYVEEFITDGDTPFDMMQSTVRNVEQLEAVEERYAPAGYGSITAYAEEKKLTTAQLQELYQDLESTLPVIYNDYFAYTENLELFSPSMTNMRYFVIPKSVTEVSPENFSKKICTNMKSFGKEKFSSQDGLLDYIRTSYKDYLIYDSSDMNYEANGMPISLSELSSYVKSYSPSVEGDYILVVAVDSGYKASDKLAQYKKQYEEIAPVSRVAVYGVMLGAILYLLTMVYLTLAAGRSTDEDGEIMLNRFDRVRSELAALILIVPAWIILFLVSIGVSVRNLEMPEFSMVGGGVTFVLNLMFLIGYISLVRRIKAHTLWKNSILYQICCAFGEVMKNRKTTTKAMVSYVGFWLVNIVLWSLREFGIFLMVLFDIGVGIFMLKQAAQRQRILDGIKRISAGELNAQIPMDQISGDNRVFAEAVNQMGSGLSAAVEKSVRDERLKSDLITNVSHDIKTPLTSIINYVDLLKREDIQNERARNYIAILEDKALRLKHLTDDLVEASKISSGNVKLELNRLNFQELIQQTNGEFSEKFEAKGLQLIVDMPEEPVVIVADGRRLWRVVENLYNNTAKYAMPNTRVYVELTTVGHMVRFSIKNISEQPLNINADELTERFIRGDVARSTEGSGLGLSIARNLTELQKGSFNIYLEGGAYLLNGTEIIPDTRDAQSVLESQLGSVPSKEEARKQTIAYGILESHNTSGNMDRLEIKFDKLTSHDITFVGIIQTARASGLEKFPIPYVLTNCHNSLCAVGGTINEDDHMFGLTCAKKYGGVYVPPHQAVIHQFAREMLAEGGKMILGSDSHTRYGALGTMAMGEGGPELVKQLLNKTYDINMPGVVGVYLTGETQKGVGPQDVALAIIGAVFEKGYVNNKVMEFVGDGVENLSADFRIGIDVMTTETTCLSSIWKTDDVIKEFYEIHGRAGAYKELKPGPVAYYDGMIYVDLSAVKPMIAMPFHPSNVYTIEEVKANLGDILRDVEKKALVSLGGAVDYHLTDKIRDGKLYVDQGIIAGCAGGGFENICAAADILKGASIGPDEFTLSVYPASMPIYMELVKNGAAAALMETGAVLKTAFCGPCFGAGDTPSNNGFSIRHSTRNFPNREGSKLQSGQIASVALMDARSIAATAANKGYLTAATEMDVDFSNPRYFFDSKIYENRVFDSKGVADPSVEIKFGPNIKDWPAMPALAENLILKVVSEIHDPVTTTDELIPSGETSSYRSNPLGLAEFTLSRKDPAYVGLAKEIQKAEKAIEAGSCPAEAVPELKPIFQNLNAWYPTVDKTNVGVGSTIFAVKPGDGSAREQAASCQKVLGGWANIANSYATKRYRSNLINWGMLPFLIDGGELPFAKGDFLFIPEIRKAVEEKQTEIPVYVNGEQDRKVTLKLGGLTDDEREIILKGCLINYYRG</sequence>
<dbReference type="Gene3D" id="3.30.499.10">
    <property type="entry name" value="Aconitase, domain 3"/>
    <property type="match status" value="2"/>
</dbReference>
<dbReference type="EMBL" id="JACOPJ010000006">
    <property type="protein sequence ID" value="MBC5698307.1"/>
    <property type="molecule type" value="Genomic_DNA"/>
</dbReference>
<reference evidence="13 14" key="1">
    <citation type="submission" date="2020-08" db="EMBL/GenBank/DDBJ databases">
        <title>Genome public.</title>
        <authorList>
            <person name="Liu C."/>
            <person name="Sun Q."/>
        </authorList>
    </citation>
    <scope>NUCLEOTIDE SEQUENCE [LARGE SCALE GENOMIC DNA]</scope>
    <source>
        <strain evidence="13 14">NSJ-67</strain>
    </source>
</reference>
<dbReference type="Pfam" id="PF00330">
    <property type="entry name" value="Aconitase"/>
    <property type="match status" value="1"/>
</dbReference>
<keyword evidence="11" id="KW-0812">Transmembrane</keyword>
<feature type="transmembrane region" description="Helical" evidence="11">
    <location>
        <begin position="543"/>
        <end position="560"/>
    </location>
</feature>
<dbReference type="Proteomes" id="UP000615961">
    <property type="component" value="Unassembled WGS sequence"/>
</dbReference>
<keyword evidence="14" id="KW-1185">Reference proteome</keyword>
<dbReference type="EC" id="2.7.13.3" evidence="5"/>
<dbReference type="Gene3D" id="3.30.565.10">
    <property type="entry name" value="Histidine kinase-like ATPase, C-terminal domain"/>
    <property type="match status" value="1"/>
</dbReference>
<dbReference type="Gene3D" id="3.40.1060.10">
    <property type="entry name" value="Aconitase, Domain 2"/>
    <property type="match status" value="1"/>
</dbReference>
<dbReference type="InterPro" id="IPR036890">
    <property type="entry name" value="HATPase_C_sf"/>
</dbReference>
<dbReference type="Gene3D" id="3.20.19.10">
    <property type="entry name" value="Aconitase, domain 4"/>
    <property type="match status" value="1"/>
</dbReference>
<dbReference type="InterPro" id="IPR015932">
    <property type="entry name" value="Aconitase_dom2"/>
</dbReference>
<dbReference type="CDD" id="cd00082">
    <property type="entry name" value="HisKA"/>
    <property type="match status" value="1"/>
</dbReference>
<dbReference type="InterPro" id="IPR003661">
    <property type="entry name" value="HisK_dim/P_dom"/>
</dbReference>
<dbReference type="SUPFAM" id="SSF47384">
    <property type="entry name" value="Homodimeric domain of signal transducing histidine kinase"/>
    <property type="match status" value="1"/>
</dbReference>
<dbReference type="InterPro" id="IPR036008">
    <property type="entry name" value="Aconitase_4Fe-4S_dom"/>
</dbReference>
<dbReference type="InterPro" id="IPR015931">
    <property type="entry name" value="Acnase/IPM_dHydase_lsu_aba_1/3"/>
</dbReference>
<keyword evidence="6" id="KW-0479">Metal-binding</keyword>
<evidence type="ECO:0000313" key="14">
    <source>
        <dbReference type="Proteomes" id="UP000615961"/>
    </source>
</evidence>
<comment type="catalytic activity">
    <reaction evidence="1">
        <text>ATP + protein L-histidine = ADP + protein N-phospho-L-histidine.</text>
        <dbReference type="EC" id="2.7.13.3"/>
    </reaction>
</comment>
<evidence type="ECO:0000313" key="13">
    <source>
        <dbReference type="EMBL" id="MBC5698307.1"/>
    </source>
</evidence>
<dbReference type="SUPFAM" id="SSF55874">
    <property type="entry name" value="ATPase domain of HSP90 chaperone/DNA topoisomerase II/histidine kinase"/>
    <property type="match status" value="1"/>
</dbReference>
<dbReference type="PANTHER" id="PTHR43160">
    <property type="entry name" value="ACONITATE HYDRATASE B"/>
    <property type="match status" value="1"/>
</dbReference>
<dbReference type="SMART" id="SM00387">
    <property type="entry name" value="HATPase_c"/>
    <property type="match status" value="1"/>
</dbReference>
<dbReference type="NCBIfam" id="NF008503">
    <property type="entry name" value="PRK11413.1"/>
    <property type="match status" value="1"/>
</dbReference>
<evidence type="ECO:0000259" key="12">
    <source>
        <dbReference type="PROSITE" id="PS50109"/>
    </source>
</evidence>
<protein>
    <recommendedName>
        <fullName evidence="5">histidine kinase</fullName>
        <ecNumber evidence="5">2.7.13.3</ecNumber>
    </recommendedName>
</protein>
<dbReference type="InterPro" id="IPR005467">
    <property type="entry name" value="His_kinase_dom"/>
</dbReference>
<dbReference type="InterPro" id="IPR003594">
    <property type="entry name" value="HATPase_dom"/>
</dbReference>
<feature type="transmembrane region" description="Helical" evidence="11">
    <location>
        <begin position="491"/>
        <end position="512"/>
    </location>
</feature>
<evidence type="ECO:0000256" key="1">
    <source>
        <dbReference type="ARBA" id="ARBA00000085"/>
    </source>
</evidence>
<evidence type="ECO:0000256" key="3">
    <source>
        <dbReference type="ARBA" id="ARBA00007185"/>
    </source>
</evidence>
<evidence type="ECO:0000256" key="5">
    <source>
        <dbReference type="ARBA" id="ARBA00012438"/>
    </source>
</evidence>
<dbReference type="InterPro" id="IPR036097">
    <property type="entry name" value="HisK_dim/P_sf"/>
</dbReference>
<feature type="domain" description="Histidine kinase" evidence="12">
    <location>
        <begin position="651"/>
        <end position="862"/>
    </location>
</feature>
<feature type="transmembrane region" description="Helical" evidence="11">
    <location>
        <begin position="414"/>
        <end position="438"/>
    </location>
</feature>
<dbReference type="Pfam" id="PF02518">
    <property type="entry name" value="HATPase_c"/>
    <property type="match status" value="1"/>
</dbReference>
<dbReference type="InterPro" id="IPR015928">
    <property type="entry name" value="Aconitase/3IPM_dehydase_swvl"/>
</dbReference>
<dbReference type="Pfam" id="PF00512">
    <property type="entry name" value="HisKA"/>
    <property type="match status" value="1"/>
</dbReference>
<dbReference type="Gene3D" id="1.10.287.130">
    <property type="match status" value="1"/>
</dbReference>
<accession>A0ABR7GVH4</accession>
<dbReference type="InterPro" id="IPR050926">
    <property type="entry name" value="Aconitase/IPM_isomerase"/>
</dbReference>
<dbReference type="SMART" id="SM00388">
    <property type="entry name" value="HisKA"/>
    <property type="match status" value="1"/>
</dbReference>
<keyword evidence="7" id="KW-0418">Kinase</keyword>
<keyword evidence="11" id="KW-1133">Transmembrane helix</keyword>
<proteinExistence type="inferred from homology"/>
<comment type="cofactor">
    <cofactor evidence="2">
        <name>[4Fe-4S] cluster</name>
        <dbReference type="ChEBI" id="CHEBI:49883"/>
    </cofactor>
</comment>
<keyword evidence="8" id="KW-0408">Iron</keyword>
<dbReference type="PANTHER" id="PTHR43160:SF3">
    <property type="entry name" value="ACONITATE HYDRATASE, MITOCHONDRIAL"/>
    <property type="match status" value="1"/>
</dbReference>
<name>A0ABR7GVH4_9FIRM</name>
<evidence type="ECO:0000256" key="2">
    <source>
        <dbReference type="ARBA" id="ARBA00001966"/>
    </source>
</evidence>
<keyword evidence="7" id="KW-0808">Transferase</keyword>
<keyword evidence="11" id="KW-0472">Membrane</keyword>
<organism evidence="13 14">
    <name type="scientific">Roseburia difficilis</name>
    <dbReference type="NCBI Taxonomy" id="2763060"/>
    <lineage>
        <taxon>Bacteria</taxon>
        <taxon>Bacillati</taxon>
        <taxon>Bacillota</taxon>
        <taxon>Clostridia</taxon>
        <taxon>Lachnospirales</taxon>
        <taxon>Lachnospiraceae</taxon>
        <taxon>Roseburia</taxon>
    </lineage>
</organism>
<dbReference type="InterPro" id="IPR001030">
    <property type="entry name" value="Acoase/IPM_deHydtase_lsu_aba"/>
</dbReference>
<evidence type="ECO:0000256" key="8">
    <source>
        <dbReference type="ARBA" id="ARBA00023004"/>
    </source>
</evidence>
<evidence type="ECO:0000256" key="10">
    <source>
        <dbReference type="ARBA" id="ARBA00023014"/>
    </source>
</evidence>
<dbReference type="SUPFAM" id="SSF53732">
    <property type="entry name" value="Aconitase iron-sulfur domain"/>
    <property type="match status" value="1"/>
</dbReference>
<evidence type="ECO:0000256" key="11">
    <source>
        <dbReference type="SAM" id="Phobius"/>
    </source>
</evidence>
<gene>
    <name evidence="13" type="ORF">H8S25_08225</name>
</gene>
<comment type="similarity">
    <text evidence="3">Belongs to the aconitase/IPM isomerase family.</text>
</comment>
<dbReference type="InterPro" id="IPR000573">
    <property type="entry name" value="AconitaseA/IPMdHydase_ssu_swvl"/>
</dbReference>
<dbReference type="PROSITE" id="PS50109">
    <property type="entry name" value="HIS_KIN"/>
    <property type="match status" value="1"/>
</dbReference>
<evidence type="ECO:0000256" key="9">
    <source>
        <dbReference type="ARBA" id="ARBA00023012"/>
    </source>
</evidence>
<comment type="subunit">
    <text evidence="4">Monomer.</text>
</comment>
<comment type="caution">
    <text evidence="13">The sequence shown here is derived from an EMBL/GenBank/DDBJ whole genome shotgun (WGS) entry which is preliminary data.</text>
</comment>
<dbReference type="Pfam" id="PF00694">
    <property type="entry name" value="Aconitase_C"/>
    <property type="match status" value="1"/>
</dbReference>